<dbReference type="Proteomes" id="UP001139722">
    <property type="component" value="Unassembled WGS sequence"/>
</dbReference>
<accession>A0A9X2H3M0</accession>
<dbReference type="GO" id="GO:0016787">
    <property type="term" value="F:hydrolase activity"/>
    <property type="evidence" value="ECO:0007669"/>
    <property type="project" value="UniProtKB-KW"/>
</dbReference>
<dbReference type="SUPFAM" id="SSF53474">
    <property type="entry name" value="alpha/beta-Hydrolases"/>
    <property type="match status" value="1"/>
</dbReference>
<dbReference type="InterPro" id="IPR000073">
    <property type="entry name" value="AB_hydrolase_1"/>
</dbReference>
<reference evidence="3" key="1">
    <citation type="submission" date="2022-06" db="EMBL/GenBank/DDBJ databases">
        <title>Sequencing the genomes of 1000 actinobacteria strains.</title>
        <authorList>
            <person name="Klenk H.-P."/>
        </authorList>
    </citation>
    <scope>NUCLEOTIDE SEQUENCE</scope>
    <source>
        <strain evidence="3">DSM 22016</strain>
    </source>
</reference>
<organism evidence="3 4">
    <name type="scientific">Agromyces terreus</name>
    <dbReference type="NCBI Taxonomy" id="424795"/>
    <lineage>
        <taxon>Bacteria</taxon>
        <taxon>Bacillati</taxon>
        <taxon>Actinomycetota</taxon>
        <taxon>Actinomycetes</taxon>
        <taxon>Micrococcales</taxon>
        <taxon>Microbacteriaceae</taxon>
        <taxon>Agromyces</taxon>
    </lineage>
</organism>
<proteinExistence type="predicted"/>
<dbReference type="Pfam" id="PF00561">
    <property type="entry name" value="Abhydrolase_1"/>
    <property type="match status" value="1"/>
</dbReference>
<dbReference type="OrthoDB" id="8111537at2"/>
<gene>
    <name evidence="3" type="ORF">BJ978_002801</name>
</gene>
<name>A0A9X2H3M0_9MICO</name>
<feature type="chain" id="PRO_5040949988" evidence="1">
    <location>
        <begin position="25"/>
        <end position="404"/>
    </location>
</feature>
<evidence type="ECO:0000313" key="4">
    <source>
        <dbReference type="Proteomes" id="UP001139722"/>
    </source>
</evidence>
<evidence type="ECO:0000256" key="1">
    <source>
        <dbReference type="SAM" id="SignalP"/>
    </source>
</evidence>
<evidence type="ECO:0000259" key="2">
    <source>
        <dbReference type="Pfam" id="PF00561"/>
    </source>
</evidence>
<sequence>MGRRGGWTAAAGAMALTAAAAATAALATAVLTVVFARRVVTPEPIRRDDVRILSADLPRREVRLAASDETRMHGSYGLWFDHDSGHARIGGIVGDDGRAVTRRIESVDFGRLDRAGSGRMSGWLHLGPWEITEHYEDVVVGTPLGPAPAWLVRGGPSGAASDAWIIQVHGRGAKRHEGLRAVRPALAAGWTSLLISFRNDGEAPASTDRRYGLGGTEWADVVAAVRFARAHGARRIVVMGWSMGGAIALQAVLRSEAVRESLVGVILDSPAIDWVDILRFQGRAMGLPSGLGSAVAHVLGEPWSGGLTGLAAPVDVTELDPIARADEFSTPVLLMHSVDDGFVPIDGSRRFAAARPDLIDFEVFDGARHTKLANHDPERWTALVRGTLERLAAATPEAAPAAGA</sequence>
<dbReference type="PANTHER" id="PTHR43358">
    <property type="entry name" value="ALPHA/BETA-HYDROLASE"/>
    <property type="match status" value="1"/>
</dbReference>
<keyword evidence="1" id="KW-0732">Signal</keyword>
<protein>
    <submittedName>
        <fullName evidence="3">Alpha-beta hydrolase superfamily lysophospholipase</fullName>
    </submittedName>
</protein>
<comment type="caution">
    <text evidence="3">The sequence shown here is derived from an EMBL/GenBank/DDBJ whole genome shotgun (WGS) entry which is preliminary data.</text>
</comment>
<dbReference type="InterPro" id="IPR029058">
    <property type="entry name" value="AB_hydrolase_fold"/>
</dbReference>
<dbReference type="Gene3D" id="3.40.50.1820">
    <property type="entry name" value="alpha/beta hydrolase"/>
    <property type="match status" value="1"/>
</dbReference>
<feature type="signal peptide" evidence="1">
    <location>
        <begin position="1"/>
        <end position="24"/>
    </location>
</feature>
<evidence type="ECO:0000313" key="3">
    <source>
        <dbReference type="EMBL" id="MCP2372125.1"/>
    </source>
</evidence>
<feature type="domain" description="AB hydrolase-1" evidence="2">
    <location>
        <begin position="164"/>
        <end position="282"/>
    </location>
</feature>
<dbReference type="AlphaFoldDB" id="A0A9X2H3M0"/>
<dbReference type="RefSeq" id="WP_156997753.1">
    <property type="nucleotide sequence ID" value="NZ_BAAANU010000004.1"/>
</dbReference>
<dbReference type="InterPro" id="IPR052920">
    <property type="entry name" value="DNA-binding_regulatory"/>
</dbReference>
<keyword evidence="4" id="KW-1185">Reference proteome</keyword>
<dbReference type="PANTHER" id="PTHR43358:SF4">
    <property type="entry name" value="ALPHA_BETA HYDROLASE FOLD-1 DOMAIN-CONTAINING PROTEIN"/>
    <property type="match status" value="1"/>
</dbReference>
<dbReference type="EMBL" id="JAMZDY010000001">
    <property type="protein sequence ID" value="MCP2372125.1"/>
    <property type="molecule type" value="Genomic_DNA"/>
</dbReference>
<keyword evidence="3" id="KW-0378">Hydrolase</keyword>